<keyword evidence="3" id="KW-1185">Reference proteome</keyword>
<protein>
    <submittedName>
        <fullName evidence="2">Uncharacterized protein</fullName>
    </submittedName>
</protein>
<dbReference type="AlphaFoldDB" id="A0ABD1Y749"/>
<feature type="compositionally biased region" description="Basic and acidic residues" evidence="1">
    <location>
        <begin position="13"/>
        <end position="28"/>
    </location>
</feature>
<dbReference type="EMBL" id="JBHFFA010000006">
    <property type="protein sequence ID" value="KAL2622588.1"/>
    <property type="molecule type" value="Genomic_DNA"/>
</dbReference>
<dbReference type="Proteomes" id="UP001605036">
    <property type="component" value="Unassembled WGS sequence"/>
</dbReference>
<organism evidence="2 3">
    <name type="scientific">Riccia fluitans</name>
    <dbReference type="NCBI Taxonomy" id="41844"/>
    <lineage>
        <taxon>Eukaryota</taxon>
        <taxon>Viridiplantae</taxon>
        <taxon>Streptophyta</taxon>
        <taxon>Embryophyta</taxon>
        <taxon>Marchantiophyta</taxon>
        <taxon>Marchantiopsida</taxon>
        <taxon>Marchantiidae</taxon>
        <taxon>Marchantiales</taxon>
        <taxon>Ricciaceae</taxon>
        <taxon>Riccia</taxon>
    </lineage>
</organism>
<evidence type="ECO:0000313" key="3">
    <source>
        <dbReference type="Proteomes" id="UP001605036"/>
    </source>
</evidence>
<feature type="compositionally biased region" description="Basic and acidic residues" evidence="1">
    <location>
        <begin position="50"/>
        <end position="65"/>
    </location>
</feature>
<accession>A0ABD1Y749</accession>
<comment type="caution">
    <text evidence="2">The sequence shown here is derived from an EMBL/GenBank/DDBJ whole genome shotgun (WGS) entry which is preliminary data.</text>
</comment>
<reference evidence="2 3" key="1">
    <citation type="submission" date="2024-09" db="EMBL/GenBank/DDBJ databases">
        <title>Chromosome-scale assembly of Riccia fluitans.</title>
        <authorList>
            <person name="Paukszto L."/>
            <person name="Sawicki J."/>
            <person name="Karawczyk K."/>
            <person name="Piernik-Szablinska J."/>
            <person name="Szczecinska M."/>
            <person name="Mazdziarz M."/>
        </authorList>
    </citation>
    <scope>NUCLEOTIDE SEQUENCE [LARGE SCALE GENOMIC DNA]</scope>
    <source>
        <strain evidence="2">Rf_01</strain>
        <tissue evidence="2">Aerial parts of the thallus</tissue>
    </source>
</reference>
<evidence type="ECO:0000256" key="1">
    <source>
        <dbReference type="SAM" id="MobiDB-lite"/>
    </source>
</evidence>
<proteinExistence type="predicted"/>
<name>A0ABD1Y749_9MARC</name>
<feature type="region of interest" description="Disordered" evidence="1">
    <location>
        <begin position="1"/>
        <end position="73"/>
    </location>
</feature>
<gene>
    <name evidence="2" type="ORF">R1flu_002793</name>
</gene>
<evidence type="ECO:0000313" key="2">
    <source>
        <dbReference type="EMBL" id="KAL2622588.1"/>
    </source>
</evidence>
<sequence>MELQDQRGMGRSMKTEQRVPRTGISEKRKYNKSLKVSATPNEDDLGQKLQGERNTEPTKHTLKPDTEEDKEQGETTVILNVETHVVQTHEPRFSLHQRPTTTYHGLEKNRRCAGDRALLV</sequence>